<evidence type="ECO:0000256" key="5">
    <source>
        <dbReference type="PIRSR" id="PIRSR018169-1"/>
    </source>
</evidence>
<evidence type="ECO:0000313" key="8">
    <source>
        <dbReference type="Proteomes" id="UP001303473"/>
    </source>
</evidence>
<evidence type="ECO:0000256" key="4">
    <source>
        <dbReference type="PIRNR" id="PIRNR018169"/>
    </source>
</evidence>
<dbReference type="Pfam" id="PF03403">
    <property type="entry name" value="PAF-AH_p_II"/>
    <property type="match status" value="1"/>
</dbReference>
<dbReference type="InterPro" id="IPR029058">
    <property type="entry name" value="AB_hydrolase_fold"/>
</dbReference>
<keyword evidence="3 4" id="KW-0443">Lipid metabolism</keyword>
<sequence length="431" mass="46200">MPLLSHPLPPYSGSYPVGAIDLEVPCTPRTFSNARLRDGEVAVQLETWPAGPISLLGRGYARFARTDSFVVRSVCTAVLWLFAGRTTIPAEVDVPLYGTPAPENSPTTDDPNPGGVNGPGGNRFPVIIFSHGMASTRTNYSHFLGELASRGNVVVAIEHRDGSGPGSVVHRADGTAHTVIHFDSGSVHLVVPGVDALKRLQLAFREAEVEETVSILRTINKGRGEKVYQSNTHPSGEGRTLSIVGGGGWAGRLDMEKVVIAGHSFGATLALQTLRPGYPVAFKGAILLDLGKRSGPLNSHIRPGVPMIIAHSQSWTDGRSVQGPFHGSTSHFQAVEDLVRKVNREEKGAAWFVTVMGTTHASVTDALLIQPVFSCRWILGPATGDARDGVEKFARVSSEFLGWLGDGDKRAYETLSEDGRDWVVHVAPKQT</sequence>
<evidence type="ECO:0000313" key="7">
    <source>
        <dbReference type="EMBL" id="KAK3945715.1"/>
    </source>
</evidence>
<feature type="active site" description="Charge relay system" evidence="5">
    <location>
        <position position="289"/>
    </location>
</feature>
<evidence type="ECO:0000256" key="2">
    <source>
        <dbReference type="ARBA" id="ARBA00022963"/>
    </source>
</evidence>
<dbReference type="GO" id="GO:0016042">
    <property type="term" value="P:lipid catabolic process"/>
    <property type="evidence" value="ECO:0007669"/>
    <property type="project" value="UniProtKB-KW"/>
</dbReference>
<dbReference type="PIRSF" id="PIRSF018169">
    <property type="entry name" value="PAF_acetylhydrolase"/>
    <property type="match status" value="1"/>
</dbReference>
<comment type="similarity">
    <text evidence="4">Belongs to the serine esterase family.</text>
</comment>
<organism evidence="7 8">
    <name type="scientific">Diplogelasinospora grovesii</name>
    <dbReference type="NCBI Taxonomy" id="303347"/>
    <lineage>
        <taxon>Eukaryota</taxon>
        <taxon>Fungi</taxon>
        <taxon>Dikarya</taxon>
        <taxon>Ascomycota</taxon>
        <taxon>Pezizomycotina</taxon>
        <taxon>Sordariomycetes</taxon>
        <taxon>Sordariomycetidae</taxon>
        <taxon>Sordariales</taxon>
        <taxon>Diplogelasinosporaceae</taxon>
        <taxon>Diplogelasinospora</taxon>
    </lineage>
</organism>
<comment type="catalytic activity">
    <reaction evidence="4">
        <text>a 1-O-alkyl-2-acetyl-sn-glycero-3-phosphocholine + H2O = a 1-O-alkyl-sn-glycero-3-phosphocholine + acetate + H(+)</text>
        <dbReference type="Rhea" id="RHEA:17777"/>
        <dbReference type="ChEBI" id="CHEBI:15377"/>
        <dbReference type="ChEBI" id="CHEBI:15378"/>
        <dbReference type="ChEBI" id="CHEBI:30089"/>
        <dbReference type="ChEBI" id="CHEBI:30909"/>
        <dbReference type="ChEBI" id="CHEBI:36707"/>
        <dbReference type="EC" id="3.1.1.47"/>
    </reaction>
</comment>
<reference evidence="8" key="1">
    <citation type="journal article" date="2023" name="Mol. Phylogenet. Evol.">
        <title>Genome-scale phylogeny and comparative genomics of the fungal order Sordariales.</title>
        <authorList>
            <person name="Hensen N."/>
            <person name="Bonometti L."/>
            <person name="Westerberg I."/>
            <person name="Brannstrom I.O."/>
            <person name="Guillou S."/>
            <person name="Cros-Aarteil S."/>
            <person name="Calhoun S."/>
            <person name="Haridas S."/>
            <person name="Kuo A."/>
            <person name="Mondo S."/>
            <person name="Pangilinan J."/>
            <person name="Riley R."/>
            <person name="LaButti K."/>
            <person name="Andreopoulos B."/>
            <person name="Lipzen A."/>
            <person name="Chen C."/>
            <person name="Yan M."/>
            <person name="Daum C."/>
            <person name="Ng V."/>
            <person name="Clum A."/>
            <person name="Steindorff A."/>
            <person name="Ohm R.A."/>
            <person name="Martin F."/>
            <person name="Silar P."/>
            <person name="Natvig D.O."/>
            <person name="Lalanne C."/>
            <person name="Gautier V."/>
            <person name="Ament-Velasquez S.L."/>
            <person name="Kruys A."/>
            <person name="Hutchinson M.I."/>
            <person name="Powell A.J."/>
            <person name="Barry K."/>
            <person name="Miller A.N."/>
            <person name="Grigoriev I.V."/>
            <person name="Debuchy R."/>
            <person name="Gladieux P."/>
            <person name="Hiltunen Thoren M."/>
            <person name="Johannesson H."/>
        </authorList>
    </citation>
    <scope>NUCLEOTIDE SEQUENCE [LARGE SCALE GENOMIC DNA]</scope>
    <source>
        <strain evidence="8">CBS 340.73</strain>
    </source>
</reference>
<keyword evidence="1 4" id="KW-0378">Hydrolase</keyword>
<dbReference type="PANTHER" id="PTHR10272">
    <property type="entry name" value="PLATELET-ACTIVATING FACTOR ACETYLHYDROLASE"/>
    <property type="match status" value="1"/>
</dbReference>
<evidence type="ECO:0000256" key="3">
    <source>
        <dbReference type="ARBA" id="ARBA00023098"/>
    </source>
</evidence>
<evidence type="ECO:0000256" key="6">
    <source>
        <dbReference type="SAM" id="MobiDB-lite"/>
    </source>
</evidence>
<feature type="active site" description="Charge relay system" evidence="5">
    <location>
        <position position="360"/>
    </location>
</feature>
<dbReference type="Proteomes" id="UP001303473">
    <property type="component" value="Unassembled WGS sequence"/>
</dbReference>
<name>A0AAN6NH63_9PEZI</name>
<dbReference type="EMBL" id="MU853754">
    <property type="protein sequence ID" value="KAK3945715.1"/>
    <property type="molecule type" value="Genomic_DNA"/>
</dbReference>
<protein>
    <recommendedName>
        <fullName evidence="4">Putative phospholipase</fullName>
        <ecNumber evidence="4">3.1.1.47</ecNumber>
    </recommendedName>
</protein>
<gene>
    <name evidence="7" type="ORF">QBC46DRAFT_430399</name>
</gene>
<feature type="region of interest" description="Disordered" evidence="6">
    <location>
        <begin position="97"/>
        <end position="118"/>
    </location>
</feature>
<comment type="caution">
    <text evidence="7">The sequence shown here is derived from an EMBL/GenBank/DDBJ whole genome shotgun (WGS) entry which is preliminary data.</text>
</comment>
<dbReference type="EC" id="3.1.1.47" evidence="4"/>
<dbReference type="Gene3D" id="3.40.50.1820">
    <property type="entry name" value="alpha/beta hydrolase"/>
    <property type="match status" value="1"/>
</dbReference>
<dbReference type="GO" id="GO:0003847">
    <property type="term" value="F:1-alkyl-2-acetylglycerophosphocholine esterase activity"/>
    <property type="evidence" value="ECO:0007669"/>
    <property type="project" value="UniProtKB-UniRule"/>
</dbReference>
<keyword evidence="2 4" id="KW-0442">Lipid degradation</keyword>
<dbReference type="InterPro" id="IPR016715">
    <property type="entry name" value="PAF_acetylhydro_eukaryote"/>
</dbReference>
<proteinExistence type="inferred from homology"/>
<dbReference type="PANTHER" id="PTHR10272:SF11">
    <property type="entry name" value="PHOSPHOLIPASE-RELATED"/>
    <property type="match status" value="1"/>
</dbReference>
<dbReference type="AlphaFoldDB" id="A0AAN6NH63"/>
<evidence type="ECO:0000256" key="1">
    <source>
        <dbReference type="ARBA" id="ARBA00022801"/>
    </source>
</evidence>
<keyword evidence="8" id="KW-1185">Reference proteome</keyword>
<dbReference type="SUPFAM" id="SSF53474">
    <property type="entry name" value="alpha/beta-Hydrolases"/>
    <property type="match status" value="1"/>
</dbReference>
<accession>A0AAN6NH63</accession>
<feature type="active site" description="Nucleophile" evidence="5">
    <location>
        <position position="264"/>
    </location>
</feature>